<evidence type="ECO:0000256" key="3">
    <source>
        <dbReference type="ARBA" id="ARBA00022553"/>
    </source>
</evidence>
<evidence type="ECO:0000256" key="2">
    <source>
        <dbReference type="ARBA" id="ARBA00012438"/>
    </source>
</evidence>
<gene>
    <name evidence="7" type="ORF">KEM09_00045</name>
</gene>
<dbReference type="InterPro" id="IPR003594">
    <property type="entry name" value="HATPase_dom"/>
</dbReference>
<dbReference type="Pfam" id="PF00512">
    <property type="entry name" value="HisKA"/>
    <property type="match status" value="1"/>
</dbReference>
<name>A0ABS5K487_9BACT</name>
<feature type="coiled-coil region" evidence="4">
    <location>
        <begin position="821"/>
        <end position="873"/>
    </location>
</feature>
<dbReference type="PANTHER" id="PTHR43547:SF2">
    <property type="entry name" value="HYBRID SIGNAL TRANSDUCTION HISTIDINE KINASE C"/>
    <property type="match status" value="1"/>
</dbReference>
<keyword evidence="5" id="KW-1133">Transmembrane helix</keyword>
<dbReference type="PANTHER" id="PTHR43547">
    <property type="entry name" value="TWO-COMPONENT HISTIDINE KINASE"/>
    <property type="match status" value="1"/>
</dbReference>
<dbReference type="EC" id="2.7.13.3" evidence="2"/>
<dbReference type="Gene3D" id="2.130.10.10">
    <property type="entry name" value="YVTN repeat-like/Quinoprotein amine dehydrogenase"/>
    <property type="match status" value="2"/>
</dbReference>
<reference evidence="7 8" key="1">
    <citation type="journal article" date="2014" name="Int. J. Syst. Evol. Microbiol.">
        <title>Carboxylicivirga gen. nov. in the family Marinilabiliaceae with two novel species, Carboxylicivirga mesophila sp. nov. and Carboxylicivirga taeanensis sp. nov., and reclassification of Cytophaga fermentans as Saccharicrinis fermentans gen. nov., comb. nov.</title>
        <authorList>
            <person name="Yang S.H."/>
            <person name="Seo H.S."/>
            <person name="Woo J.H."/>
            <person name="Oh H.M."/>
            <person name="Jang H."/>
            <person name="Lee J.H."/>
            <person name="Kim S.J."/>
            <person name="Kwon K.K."/>
        </authorList>
    </citation>
    <scope>NUCLEOTIDE SEQUENCE [LARGE SCALE GENOMIC DNA]</scope>
    <source>
        <strain evidence="7 8">JCM 18290</strain>
    </source>
</reference>
<evidence type="ECO:0000256" key="1">
    <source>
        <dbReference type="ARBA" id="ARBA00000085"/>
    </source>
</evidence>
<keyword evidence="3" id="KW-0597">Phosphoprotein</keyword>
<dbReference type="PRINTS" id="PR00344">
    <property type="entry name" value="BCTRLSENSOR"/>
</dbReference>
<dbReference type="Proteomes" id="UP000721861">
    <property type="component" value="Unassembled WGS sequence"/>
</dbReference>
<evidence type="ECO:0000256" key="4">
    <source>
        <dbReference type="SAM" id="Coils"/>
    </source>
</evidence>
<protein>
    <recommendedName>
        <fullName evidence="2">histidine kinase</fullName>
        <ecNumber evidence="2">2.7.13.3</ecNumber>
    </recommendedName>
</protein>
<dbReference type="SUPFAM" id="SSF47384">
    <property type="entry name" value="Homodimeric domain of signal transducing histidine kinase"/>
    <property type="match status" value="1"/>
</dbReference>
<accession>A0ABS5K487</accession>
<comment type="catalytic activity">
    <reaction evidence="1">
        <text>ATP + protein L-histidine = ADP + protein N-phospho-L-histidine.</text>
        <dbReference type="EC" id="2.7.13.3"/>
    </reaction>
</comment>
<dbReference type="InterPro" id="IPR011123">
    <property type="entry name" value="Y_Y_Y"/>
</dbReference>
<dbReference type="Gene3D" id="3.30.565.10">
    <property type="entry name" value="Histidine kinase-like ATPase, C-terminal domain"/>
    <property type="match status" value="1"/>
</dbReference>
<dbReference type="SUPFAM" id="SSF55874">
    <property type="entry name" value="ATPase domain of HSP90 chaperone/DNA topoisomerase II/histidine kinase"/>
    <property type="match status" value="1"/>
</dbReference>
<dbReference type="InterPro" id="IPR036097">
    <property type="entry name" value="HisK_dim/P_sf"/>
</dbReference>
<dbReference type="RefSeq" id="WP_212223516.1">
    <property type="nucleotide sequence ID" value="NZ_JAGUCN010000001.1"/>
</dbReference>
<dbReference type="InterPro" id="IPR005467">
    <property type="entry name" value="His_kinase_dom"/>
</dbReference>
<dbReference type="SMART" id="SM00388">
    <property type="entry name" value="HisKA"/>
    <property type="match status" value="1"/>
</dbReference>
<comment type="caution">
    <text evidence="7">The sequence shown here is derived from an EMBL/GenBank/DDBJ whole genome shotgun (WGS) entry which is preliminary data.</text>
</comment>
<keyword evidence="5" id="KW-0472">Membrane</keyword>
<dbReference type="CDD" id="cd00082">
    <property type="entry name" value="HisKA"/>
    <property type="match status" value="1"/>
</dbReference>
<dbReference type="InterPro" id="IPR003661">
    <property type="entry name" value="HisK_dim/P_dom"/>
</dbReference>
<dbReference type="Gene3D" id="1.10.287.130">
    <property type="match status" value="1"/>
</dbReference>
<dbReference type="InterPro" id="IPR011110">
    <property type="entry name" value="Reg_prop"/>
</dbReference>
<dbReference type="SMART" id="SM00387">
    <property type="entry name" value="HATPase_c"/>
    <property type="match status" value="1"/>
</dbReference>
<evidence type="ECO:0000256" key="5">
    <source>
        <dbReference type="SAM" id="Phobius"/>
    </source>
</evidence>
<keyword evidence="4" id="KW-0175">Coiled coil</keyword>
<evidence type="ECO:0000313" key="7">
    <source>
        <dbReference type="EMBL" id="MBS2209772.1"/>
    </source>
</evidence>
<keyword evidence="8" id="KW-1185">Reference proteome</keyword>
<dbReference type="Pfam" id="PF02518">
    <property type="entry name" value="HATPase_c"/>
    <property type="match status" value="1"/>
</dbReference>
<feature type="domain" description="Histidine kinase" evidence="6">
    <location>
        <begin position="887"/>
        <end position="1105"/>
    </location>
</feature>
<evidence type="ECO:0000259" key="6">
    <source>
        <dbReference type="PROSITE" id="PS50109"/>
    </source>
</evidence>
<dbReference type="Gene3D" id="2.60.40.10">
    <property type="entry name" value="Immunoglobulins"/>
    <property type="match status" value="1"/>
</dbReference>
<feature type="transmembrane region" description="Helical" evidence="5">
    <location>
        <begin position="799"/>
        <end position="819"/>
    </location>
</feature>
<evidence type="ECO:0000313" key="8">
    <source>
        <dbReference type="Proteomes" id="UP000721861"/>
    </source>
</evidence>
<dbReference type="Pfam" id="PF07495">
    <property type="entry name" value="Y_Y_Y"/>
    <property type="match status" value="1"/>
</dbReference>
<dbReference type="Pfam" id="PF07494">
    <property type="entry name" value="Reg_prop"/>
    <property type="match status" value="8"/>
</dbReference>
<dbReference type="CDD" id="cd16922">
    <property type="entry name" value="HATPase_EvgS-ArcB-TorS-like"/>
    <property type="match status" value="1"/>
</dbReference>
<sequence length="1106" mass="124803">MGLKTSITAILIAVVLQCTTANVRGLKFKHLDIDEGLSNNYVTSVLKDSKGFIWVGTFDGLNRYDGYQIQAFNSYGEDELLLSSNIINCLFEDSKGNLWIGTMGGGLNCLDAARRNVSVYEYDSLQNSIASNHIFDLTEDALGNIWIATGGGVNKYNPITNHFEIYALAEGLSNVNVVSVTLLNNNVYAGMYGGGVDVLHAETGEIKPLDEEARMSLDEHVLNVFVDSDGLLWIASEKQGLWCFNPSDNAHVHYTSKEGQYSFLENNFPVCITEDKRRRIWVSTDKGGLYCFDKATQLFSNLQNNPVIDESLKSNALTKILIDDNNLLWVGTYDKGVCYSNLNQEGIVHITHQMNQPGSLSDRSVNCIYEDSDGEIWIGTENGLNRADNKFNTEEKFYRTNGLSDNVGLSILETTSGELWIGTYTGGISIYNKQSGDFRYLKKSESSEEEGISSDFVRALFQDSMGLIWIGTVRGGLDVFDPQTGTITHYPNTHNERRYLNSSNVLSLLEDKQHNIWIATYGGGVNVYHRATGTFSYIQNDKNNPQSLSSDQVTCQLIDSNGDYWVGTNFGLNRMNADNETFTVYYIEDGLASNSIVGLVEDENNNLWITTQNGLSIYNLKTGLFSNFFKEDGLQENVFHYNAVAKLRDGSIVCGGINGLNVFEPNINIERRKPQPVIITGLSIFNNQVSFGTLADGREIFKGKLSEAKRINLSHKDRLFEISYSTLEYRNPKQTVFHYKIDELHDNWIHLGNENTISFHNLRPDDYTFRIKSTTSNSKLESDETVLTISIKPPFYGTVWFFMLVGIVLLTLVIAIYLIKNRNARIKRKLLEKTVAEKTRELSKAYEKLEKQNDSLERKVNERTRDLLLAKEKAEKADALKTAFLANMSHEIRTPMNAILGFVDLLINVDVPEEESDYFKELIQSNGVTLMRLIDDIMDLARIESGDFKIQKTHFEITQEIEKIASNYIDGNSEINEGVRFIYNKLEQPQEVFTDRIRLRQIITNLINNAIKFTEKGWIKFNYSIQDGRMYGFVQDTGIGIPSHEIGNIFNRFNKLEGYSEKVYRGTGLGLAITKGLAKQLGGNIKVESEKGKGSTFYFNIKITED</sequence>
<dbReference type="InterPro" id="IPR013783">
    <property type="entry name" value="Ig-like_fold"/>
</dbReference>
<dbReference type="SUPFAM" id="SSF63829">
    <property type="entry name" value="Calcium-dependent phosphotriesterase"/>
    <property type="match status" value="3"/>
</dbReference>
<dbReference type="EMBL" id="JAGUCN010000001">
    <property type="protein sequence ID" value="MBS2209772.1"/>
    <property type="molecule type" value="Genomic_DNA"/>
</dbReference>
<dbReference type="InterPro" id="IPR036890">
    <property type="entry name" value="HATPase_C_sf"/>
</dbReference>
<proteinExistence type="predicted"/>
<dbReference type="PROSITE" id="PS50109">
    <property type="entry name" value="HIS_KIN"/>
    <property type="match status" value="1"/>
</dbReference>
<dbReference type="InterPro" id="IPR015943">
    <property type="entry name" value="WD40/YVTN_repeat-like_dom_sf"/>
</dbReference>
<keyword evidence="5" id="KW-0812">Transmembrane</keyword>
<dbReference type="InterPro" id="IPR004358">
    <property type="entry name" value="Sig_transdc_His_kin-like_C"/>
</dbReference>
<organism evidence="7 8">
    <name type="scientific">Carboxylicivirga mesophila</name>
    <dbReference type="NCBI Taxonomy" id="1166478"/>
    <lineage>
        <taxon>Bacteria</taxon>
        <taxon>Pseudomonadati</taxon>
        <taxon>Bacteroidota</taxon>
        <taxon>Bacteroidia</taxon>
        <taxon>Marinilabiliales</taxon>
        <taxon>Marinilabiliaceae</taxon>
        <taxon>Carboxylicivirga</taxon>
    </lineage>
</organism>